<dbReference type="Proteomes" id="UP000033220">
    <property type="component" value="Chromosome DSM 122"/>
</dbReference>
<evidence type="ECO:0000256" key="1">
    <source>
        <dbReference type="ARBA" id="ARBA00004953"/>
    </source>
</evidence>
<evidence type="ECO:0000256" key="5">
    <source>
        <dbReference type="ARBA" id="ARBA00025166"/>
    </source>
</evidence>
<dbReference type="NCBIfam" id="NF001989">
    <property type="entry name" value="PRK00784.1"/>
    <property type="match status" value="1"/>
</dbReference>
<dbReference type="GO" id="GO:0009236">
    <property type="term" value="P:cobalamin biosynthetic process"/>
    <property type="evidence" value="ECO:0007669"/>
    <property type="project" value="UniProtKB-UniRule"/>
</dbReference>
<name>H6SKC7_PARPM</name>
<dbReference type="InterPro" id="IPR004459">
    <property type="entry name" value="CobQ_synth"/>
</dbReference>
<evidence type="ECO:0000259" key="8">
    <source>
        <dbReference type="Pfam" id="PF07685"/>
    </source>
</evidence>
<evidence type="ECO:0000256" key="2">
    <source>
        <dbReference type="ARBA" id="ARBA00006205"/>
    </source>
</evidence>
<sequence length="541" mass="56807">MERGGVRRRRHPGGDRAARRGPDPPGGGAAPSRAGVPVSALMLQGTGSDVGKSLLVAGLARALTRRGLRVRPFKPQNMSNNAAATPDGGEIGRAQALQARACGVPPSVHMNPVLLKPQSETGAQIIVQGQVWGSSAARQYRSLTPSLLPAVLESFARMQAEADVVLVEGAGSPAEANLRAGDIANMGFAEAADVPVILAVDASRGGAAAQAIGTHALLSASEQARVRGVVLNKTTGAAPEALALIATQTGWAGLGAVPWFAQAATLPAEDSASLRPDSGADNPLQVVVPRLPWLANFDDLDPLRAEPDVHLRFIPPGYPLPADADLIVLAGSKATLADLEALRAQGWDVDLRAHHRAGGRILGLCGGYQMLGRSVADPQGVEGARQAAEGLGLLAVETVLEGPKTVRPVRLRDRLWGCPVTGYEIHLGRTQGPDTARAWLGEGSARSAEGRVMGTYVHGLLAADDFRAALLRWVRPGRRAQHHDWEGRVEATLEALADHVERGMRMDRIFGFGGGVRGKKEGWGGGPPQTPLFLIFGGRRR</sequence>
<dbReference type="EMBL" id="HE663493">
    <property type="protein sequence ID" value="CCG08442.1"/>
    <property type="molecule type" value="Genomic_DNA"/>
</dbReference>
<dbReference type="STRING" id="1150469.RSPPHO_01816"/>
<dbReference type="SUPFAM" id="SSF52540">
    <property type="entry name" value="P-loop containing nucleoside triphosphate hydrolases"/>
    <property type="match status" value="1"/>
</dbReference>
<evidence type="ECO:0000313" key="10">
    <source>
        <dbReference type="Proteomes" id="UP000033220"/>
    </source>
</evidence>
<dbReference type="Pfam" id="PF07685">
    <property type="entry name" value="GATase_3"/>
    <property type="match status" value="1"/>
</dbReference>
<dbReference type="InterPro" id="IPR029062">
    <property type="entry name" value="Class_I_gatase-like"/>
</dbReference>
<keyword evidence="4 6" id="KW-0315">Glutamine amidotransferase</keyword>
<evidence type="ECO:0000256" key="6">
    <source>
        <dbReference type="HAMAP-Rule" id="MF_00028"/>
    </source>
</evidence>
<feature type="active site" evidence="6">
    <location>
        <position position="458"/>
    </location>
</feature>
<comment type="pathway">
    <text evidence="1 6">Cofactor biosynthesis; adenosylcobalamin biosynthesis.</text>
</comment>
<dbReference type="SUPFAM" id="SSF52317">
    <property type="entry name" value="Class I glutamine amidotransferase-like"/>
    <property type="match status" value="1"/>
</dbReference>
<dbReference type="InterPro" id="IPR033949">
    <property type="entry name" value="CobQ_GATase1"/>
</dbReference>
<dbReference type="KEGG" id="rpm:RSPPHO_01816"/>
<dbReference type="InterPro" id="IPR027417">
    <property type="entry name" value="P-loop_NTPase"/>
</dbReference>
<dbReference type="GO" id="GO:0015420">
    <property type="term" value="F:ABC-type vitamin B12 transporter activity"/>
    <property type="evidence" value="ECO:0007669"/>
    <property type="project" value="UniProtKB-UniRule"/>
</dbReference>
<keyword evidence="3 6" id="KW-0169">Cobalamin biosynthesis</keyword>
<dbReference type="HAMAP" id="MF_00028">
    <property type="entry name" value="CobQ"/>
    <property type="match status" value="1"/>
</dbReference>
<dbReference type="CDD" id="cd01750">
    <property type="entry name" value="GATase1_CobQ"/>
    <property type="match status" value="1"/>
</dbReference>
<dbReference type="AlphaFoldDB" id="H6SKC7"/>
<organism evidence="9 10">
    <name type="scientific">Pararhodospirillum photometricum DSM 122</name>
    <dbReference type="NCBI Taxonomy" id="1150469"/>
    <lineage>
        <taxon>Bacteria</taxon>
        <taxon>Pseudomonadati</taxon>
        <taxon>Pseudomonadota</taxon>
        <taxon>Alphaproteobacteria</taxon>
        <taxon>Rhodospirillales</taxon>
        <taxon>Rhodospirillaceae</taxon>
        <taxon>Pararhodospirillum</taxon>
    </lineage>
</organism>
<evidence type="ECO:0000256" key="4">
    <source>
        <dbReference type="ARBA" id="ARBA00022962"/>
    </source>
</evidence>
<reference evidence="9 10" key="1">
    <citation type="submission" date="2012-02" db="EMBL/GenBank/DDBJ databases">
        <title>Shotgun genome sequence of Phaeospirillum photometricum DSM 122.</title>
        <authorList>
            <person name="Duquesne K."/>
            <person name="Sturgis J."/>
        </authorList>
    </citation>
    <scope>NUCLEOTIDE SEQUENCE [LARGE SCALE GENOMIC DNA]</scope>
    <source>
        <strain evidence="10">DSM122</strain>
    </source>
</reference>
<protein>
    <recommendedName>
        <fullName evidence="6">Cobyric acid synthase</fullName>
    </recommendedName>
</protein>
<dbReference type="HOGENOM" id="CLU_019250_2_2_5"/>
<evidence type="ECO:0000256" key="3">
    <source>
        <dbReference type="ARBA" id="ARBA00022573"/>
    </source>
</evidence>
<dbReference type="InterPro" id="IPR011698">
    <property type="entry name" value="GATase_3"/>
</dbReference>
<evidence type="ECO:0000256" key="7">
    <source>
        <dbReference type="SAM" id="MobiDB-lite"/>
    </source>
</evidence>
<dbReference type="PANTHER" id="PTHR21343:SF1">
    <property type="entry name" value="COBYRIC ACID SYNTHASE"/>
    <property type="match status" value="1"/>
</dbReference>
<feature type="domain" description="CobB/CobQ-like glutamine amidotransferase" evidence="8">
    <location>
        <begin position="285"/>
        <end position="465"/>
    </location>
</feature>
<keyword evidence="10" id="KW-1185">Reference proteome</keyword>
<dbReference type="PROSITE" id="PS51274">
    <property type="entry name" value="GATASE_COBBQ"/>
    <property type="match status" value="1"/>
</dbReference>
<dbReference type="eggNOG" id="COG1492">
    <property type="taxonomic scope" value="Bacteria"/>
</dbReference>
<dbReference type="Pfam" id="PF13500">
    <property type="entry name" value="AAA_26"/>
    <property type="match status" value="1"/>
</dbReference>
<dbReference type="NCBIfam" id="TIGR00313">
    <property type="entry name" value="cobQ"/>
    <property type="match status" value="1"/>
</dbReference>
<feature type="compositionally biased region" description="Basic and acidic residues" evidence="7">
    <location>
        <begin position="12"/>
        <end position="22"/>
    </location>
</feature>
<comment type="similarity">
    <text evidence="2 6">Belongs to the CobB/CobQ family. CobQ subfamily.</text>
</comment>
<evidence type="ECO:0000313" key="9">
    <source>
        <dbReference type="EMBL" id="CCG08442.1"/>
    </source>
</evidence>
<dbReference type="PATRIC" id="fig|1150469.3.peg.2041"/>
<dbReference type="GO" id="GO:0016874">
    <property type="term" value="F:ligase activity"/>
    <property type="evidence" value="ECO:0007669"/>
    <property type="project" value="UniProtKB-KW"/>
</dbReference>
<gene>
    <name evidence="6" type="primary">cobQ</name>
    <name evidence="9" type="ORF">RSPPHO_01816</name>
</gene>
<dbReference type="Gene3D" id="3.40.50.300">
    <property type="entry name" value="P-loop containing nucleotide triphosphate hydrolases"/>
    <property type="match status" value="1"/>
</dbReference>
<dbReference type="UniPathway" id="UPA00148"/>
<dbReference type="Gene3D" id="3.40.50.880">
    <property type="match status" value="1"/>
</dbReference>
<accession>H6SKC7</accession>
<proteinExistence type="inferred from homology"/>
<dbReference type="PANTHER" id="PTHR21343">
    <property type="entry name" value="DETHIOBIOTIN SYNTHETASE"/>
    <property type="match status" value="1"/>
</dbReference>
<feature type="region of interest" description="Disordered" evidence="7">
    <location>
        <begin position="1"/>
        <end position="34"/>
    </location>
</feature>
<comment type="function">
    <text evidence="5 6">Catalyzes amidations at positions B, D, E, and G on adenosylcobyrinic A,C-diamide. NH(2) groups are provided by glutamine, and one molecule of ATP is hydrogenolyzed for each amidation.</text>
</comment>
<feature type="compositionally biased region" description="Basic residues" evidence="7">
    <location>
        <begin position="1"/>
        <end position="11"/>
    </location>
</feature>
<keyword evidence="9" id="KW-0436">Ligase</keyword>
<feature type="active site" description="Nucleophile" evidence="6">
    <location>
        <position position="365"/>
    </location>
</feature>